<dbReference type="OrthoDB" id="9778250at2"/>
<dbReference type="InterPro" id="IPR046450">
    <property type="entry name" value="PA_dom_sf"/>
</dbReference>
<protein>
    <submittedName>
        <fullName evidence="2">PA domain-containing protein</fullName>
    </submittedName>
</protein>
<name>A0A0S4N767_9BACT</name>
<accession>A0A0S4N767</accession>
<evidence type="ECO:0000313" key="3">
    <source>
        <dbReference type="Proteomes" id="UP000320623"/>
    </source>
</evidence>
<feature type="domain" description="Peptidase M28" evidence="1">
    <location>
        <begin position="266"/>
        <end position="461"/>
    </location>
</feature>
<dbReference type="InterPro" id="IPR007484">
    <property type="entry name" value="Peptidase_M28"/>
</dbReference>
<dbReference type="PANTHER" id="PTHR12147">
    <property type="entry name" value="METALLOPEPTIDASE M28 FAMILY MEMBER"/>
    <property type="match status" value="1"/>
</dbReference>
<dbReference type="SUPFAM" id="SSF53187">
    <property type="entry name" value="Zn-dependent exopeptidases"/>
    <property type="match status" value="1"/>
</dbReference>
<keyword evidence="3" id="KW-1185">Reference proteome</keyword>
<dbReference type="GO" id="GO:0006508">
    <property type="term" value="P:proteolysis"/>
    <property type="evidence" value="ECO:0007669"/>
    <property type="project" value="InterPro"/>
</dbReference>
<dbReference type="SUPFAM" id="SSF52025">
    <property type="entry name" value="PA domain"/>
    <property type="match status" value="1"/>
</dbReference>
<dbReference type="RefSeq" id="WP_140945366.1">
    <property type="nucleotide sequence ID" value="NZ_FAOO01000011.1"/>
</dbReference>
<dbReference type="Pfam" id="PF04389">
    <property type="entry name" value="Peptidase_M28"/>
    <property type="match status" value="1"/>
</dbReference>
<dbReference type="PANTHER" id="PTHR12147:SF26">
    <property type="entry name" value="PEPTIDASE M28 DOMAIN-CONTAINING PROTEIN"/>
    <property type="match status" value="1"/>
</dbReference>
<dbReference type="Proteomes" id="UP000320623">
    <property type="component" value="Unassembled WGS sequence"/>
</dbReference>
<dbReference type="STRING" id="1643428.GCA_001442855_01595"/>
<sequence>MRRITSFLVLLIFVFEFLFSQVKFDSISAWNFNKVLTSEKFQGRKSGTPGGELASQWIAEKFREFGLKPFGDGGSYFQNFKILATQDKITKLTLLNGRKGKVKYSLGDDFTIMTNSGSGKVKANVVFVGYGISAPEKGRDDYEGVDVRGKIVLLLAGTPSDGEGKFEVEGSRGYKVRKAYEKGASAVFYVQGDRPIRGGTITQEYYTPEIPALWIGRKVIDDIFYDTGISFDALRSEVNFKVKSFEIGKIFEVETKVERLEGWTKNVVGLLPGSDENLKDEYIVVGAHMDHNGVDAEGFIYPGADDNGSGTCLVMELARSMIANGERPKRSIIFVLFAAEEQGLLGSKHFVSNLPVPEENIVAMFNFDMVGRGNGNINIAGTENFPEMWDIVKNFFPAEKLKNLGKFRAGANSDHYPFQERGIPAFFFISAGQHPEYHRTDDKSDKIQPFVLGEVGNTAYDVILGLANYPKSLKGKDRYQRYLYANARTVVYTTIDSSSLSEINNLRSKLKGSDVDGVIFEIKGDDLASVVRVISFFDSVASRDYKNFNIVTDKSKFSTSPGVLNIIFSADAKVFKENPQVLRVLSKAGLKFVVFSEEISLSKIQSVVDVVNDFYLDVYPIVKGVEFAGFNFKKPGLIFDQIDLSSDGGNILVFTDADKFLERIDSVKIDNVFLNLEPDKAVSLIADLQKEKWDVKSIQKIFGQNLYRFLK</sequence>
<gene>
    <name evidence="2" type="ORF">JGI1_01630</name>
</gene>
<dbReference type="Gene3D" id="3.40.630.10">
    <property type="entry name" value="Zn peptidases"/>
    <property type="match status" value="1"/>
</dbReference>
<organism evidence="2 3">
    <name type="scientific">Candidatus Thermokryptus mobilis</name>
    <dbReference type="NCBI Taxonomy" id="1643428"/>
    <lineage>
        <taxon>Bacteria</taxon>
        <taxon>Pseudomonadati</taxon>
        <taxon>Candidatus Kryptoniota</taxon>
        <taxon>Candidatus Thermokryptus</taxon>
    </lineage>
</organism>
<dbReference type="AlphaFoldDB" id="A0A0S4N767"/>
<evidence type="ECO:0000259" key="1">
    <source>
        <dbReference type="Pfam" id="PF04389"/>
    </source>
</evidence>
<dbReference type="EMBL" id="FAOO01000011">
    <property type="protein sequence ID" value="CUU06853.1"/>
    <property type="molecule type" value="Genomic_DNA"/>
</dbReference>
<evidence type="ECO:0000313" key="2">
    <source>
        <dbReference type="EMBL" id="CUU06853.1"/>
    </source>
</evidence>
<dbReference type="InterPro" id="IPR045175">
    <property type="entry name" value="M28_fam"/>
</dbReference>
<reference evidence="3" key="1">
    <citation type="submission" date="2015-11" db="EMBL/GenBank/DDBJ databases">
        <authorList>
            <person name="Varghese N."/>
        </authorList>
    </citation>
    <scope>NUCLEOTIDE SEQUENCE [LARGE SCALE GENOMIC DNA]</scope>
</reference>
<dbReference type="GO" id="GO:0008235">
    <property type="term" value="F:metalloexopeptidase activity"/>
    <property type="evidence" value="ECO:0007669"/>
    <property type="project" value="InterPro"/>
</dbReference>
<proteinExistence type="predicted"/>
<dbReference type="Gene3D" id="3.50.30.30">
    <property type="match status" value="1"/>
</dbReference>